<feature type="active site" evidence="9">
    <location>
        <position position="258"/>
    </location>
</feature>
<dbReference type="EC" id="2.3.1.180" evidence="9"/>
<comment type="catalytic activity">
    <reaction evidence="9">
        <text>malonyl-[ACP] + acetyl-CoA + H(+) = 3-oxobutanoyl-[ACP] + CO2 + CoA</text>
        <dbReference type="Rhea" id="RHEA:12080"/>
        <dbReference type="Rhea" id="RHEA-COMP:9623"/>
        <dbReference type="Rhea" id="RHEA-COMP:9625"/>
        <dbReference type="ChEBI" id="CHEBI:15378"/>
        <dbReference type="ChEBI" id="CHEBI:16526"/>
        <dbReference type="ChEBI" id="CHEBI:57287"/>
        <dbReference type="ChEBI" id="CHEBI:57288"/>
        <dbReference type="ChEBI" id="CHEBI:78449"/>
        <dbReference type="ChEBI" id="CHEBI:78450"/>
        <dbReference type="EC" id="2.3.1.180"/>
    </reaction>
</comment>
<dbReference type="EMBL" id="LLZH01000200">
    <property type="protein sequence ID" value="KUL31761.1"/>
    <property type="molecule type" value="Genomic_DNA"/>
</dbReference>
<dbReference type="GO" id="GO:0044550">
    <property type="term" value="P:secondary metabolite biosynthetic process"/>
    <property type="evidence" value="ECO:0007669"/>
    <property type="project" value="TreeGrafter"/>
</dbReference>
<evidence type="ECO:0000256" key="3">
    <source>
        <dbReference type="ARBA" id="ARBA00022516"/>
    </source>
</evidence>
<dbReference type="GO" id="GO:0004315">
    <property type="term" value="F:3-oxoacyl-[acyl-carrier-protein] synthase activity"/>
    <property type="evidence" value="ECO:0007669"/>
    <property type="project" value="InterPro"/>
</dbReference>
<keyword evidence="5 9" id="KW-0276">Fatty acid metabolism</keyword>
<feature type="active site" evidence="9">
    <location>
        <position position="289"/>
    </location>
</feature>
<evidence type="ECO:0000313" key="13">
    <source>
        <dbReference type="Proteomes" id="UP000053244"/>
    </source>
</evidence>
<dbReference type="NCBIfam" id="TIGR00747">
    <property type="entry name" value="fabH"/>
    <property type="match status" value="1"/>
</dbReference>
<keyword evidence="7 9" id="KW-0275">Fatty acid biosynthesis</keyword>
<feature type="active site" evidence="9">
    <location>
        <position position="123"/>
    </location>
</feature>
<comment type="similarity">
    <text evidence="1 9">Belongs to the thiolase-like superfamily. FabH family.</text>
</comment>
<keyword evidence="6 9" id="KW-0443">Lipid metabolism</keyword>
<evidence type="ECO:0000256" key="2">
    <source>
        <dbReference type="ARBA" id="ARBA00022490"/>
    </source>
</evidence>
<evidence type="ECO:0000259" key="11">
    <source>
        <dbReference type="Pfam" id="PF08545"/>
    </source>
</evidence>
<accession>A0A101JSQ2</accession>
<dbReference type="Pfam" id="PF08541">
    <property type="entry name" value="ACP_syn_III_C"/>
    <property type="match status" value="1"/>
</dbReference>
<dbReference type="RefSeq" id="WP_067694018.1">
    <property type="nucleotide sequence ID" value="NZ_LLZH01000200.1"/>
</dbReference>
<protein>
    <recommendedName>
        <fullName evidence="9">Beta-ketoacyl-[acyl-carrier-protein] synthase III</fullName>
        <shortName evidence="9">Beta-ketoacyl-ACP synthase III</shortName>
        <shortName evidence="9">KAS III</shortName>
        <ecNumber evidence="9">2.3.1.180</ecNumber>
    </recommendedName>
    <alternativeName>
        <fullName evidence="9">3-oxoacyl-[acyl-carrier-protein] synthase 3</fullName>
    </alternativeName>
    <alternativeName>
        <fullName evidence="9">3-oxoacyl-[acyl-carrier-protein] synthase III</fullName>
    </alternativeName>
</protein>
<feature type="region of interest" description="ACP-binding" evidence="9">
    <location>
        <begin position="259"/>
        <end position="263"/>
    </location>
</feature>
<dbReference type="Gene3D" id="3.40.47.10">
    <property type="match status" value="2"/>
</dbReference>
<dbReference type="PANTHER" id="PTHR34069">
    <property type="entry name" value="3-OXOACYL-[ACYL-CARRIER-PROTEIN] SYNTHASE 3"/>
    <property type="match status" value="1"/>
</dbReference>
<dbReference type="InterPro" id="IPR013751">
    <property type="entry name" value="ACP_syn_III_N"/>
</dbReference>
<dbReference type="AlphaFoldDB" id="A0A101JSQ2"/>
<evidence type="ECO:0000256" key="1">
    <source>
        <dbReference type="ARBA" id="ARBA00008642"/>
    </source>
</evidence>
<evidence type="ECO:0000259" key="10">
    <source>
        <dbReference type="Pfam" id="PF08541"/>
    </source>
</evidence>
<comment type="caution">
    <text evidence="12">The sequence shown here is derived from an EMBL/GenBank/DDBJ whole genome shotgun (WGS) entry which is preliminary data.</text>
</comment>
<feature type="domain" description="Beta-ketoacyl-[acyl-carrier-protein] synthase III C-terminal" evidence="10">
    <location>
        <begin position="243"/>
        <end position="331"/>
    </location>
</feature>
<keyword evidence="4 9" id="KW-0808">Transferase</keyword>
<dbReference type="PANTHER" id="PTHR34069:SF2">
    <property type="entry name" value="BETA-KETOACYL-[ACYL-CARRIER-PROTEIN] SYNTHASE III"/>
    <property type="match status" value="1"/>
</dbReference>
<dbReference type="GO" id="GO:0005737">
    <property type="term" value="C:cytoplasm"/>
    <property type="evidence" value="ECO:0007669"/>
    <property type="project" value="UniProtKB-SubCell"/>
</dbReference>
<dbReference type="Proteomes" id="UP000053244">
    <property type="component" value="Unassembled WGS sequence"/>
</dbReference>
<proteinExistence type="inferred from homology"/>
<dbReference type="GO" id="GO:0033818">
    <property type="term" value="F:beta-ketoacyl-acyl-carrier-protein synthase III activity"/>
    <property type="evidence" value="ECO:0007669"/>
    <property type="project" value="UniProtKB-UniRule"/>
</dbReference>
<sequence length="333" mass="34031">MTAAIRASTPVAGSRIVGVGAYRPARVVPNAELVDLIDSSDEWIRRRSGIASRRFGAPEETVVSMAVAASLKALAQAGVPAESVDMVVLATMSHLRHSPAAAPEIAHLMGARSAGAIDVSAACAGFCHALALADTLIRSGTSRNVVVVGSEKMSDIVDPRDRGTAFLFGDGAGAVLVGPAAEAGIGPVVWGADGEHKDAIAHSASWLDLRDGTTPWPTLRMKGPMVYRWAVGTVPEAGRQAVAAAGIGLADLAAYIPHQANLRIVEATASALELPPHVAIARDVVETANTSAASIPLAMDRMLAQGEVDSGGLALLVGFGAGLTHAAMVVTLP</sequence>
<dbReference type="Pfam" id="PF08545">
    <property type="entry name" value="ACP_syn_III"/>
    <property type="match status" value="1"/>
</dbReference>
<evidence type="ECO:0000256" key="7">
    <source>
        <dbReference type="ARBA" id="ARBA00023160"/>
    </source>
</evidence>
<dbReference type="HAMAP" id="MF_01815">
    <property type="entry name" value="FabH"/>
    <property type="match status" value="1"/>
</dbReference>
<dbReference type="CDD" id="cd00830">
    <property type="entry name" value="KAS_III"/>
    <property type="match status" value="1"/>
</dbReference>
<comment type="subcellular location">
    <subcellularLocation>
        <location evidence="9">Cytoplasm</location>
    </subcellularLocation>
</comment>
<dbReference type="InterPro" id="IPR016039">
    <property type="entry name" value="Thiolase-like"/>
</dbReference>
<comment type="domain">
    <text evidence="9">The last Arg residue of the ACP-binding site is essential for the weak association between ACP/AcpP and FabH.</text>
</comment>
<evidence type="ECO:0000256" key="4">
    <source>
        <dbReference type="ARBA" id="ARBA00022679"/>
    </source>
</evidence>
<comment type="function">
    <text evidence="9">Catalyzes the condensation reaction of fatty acid synthesis by the addition to an acyl acceptor of two carbons from malonyl-ACP. Catalyzes the first condensation reaction which initiates fatty acid synthesis and may therefore play a role in governing the total rate of fatty acid production. Possesses both acetoacetyl-ACP synthase and acetyl transacylase activities. Its substrate specificity determines the biosynthesis of branched-chain and/or straight-chain of fatty acids.</text>
</comment>
<dbReference type="NCBIfam" id="NF006829">
    <property type="entry name" value="PRK09352.1"/>
    <property type="match status" value="1"/>
</dbReference>
<evidence type="ECO:0000256" key="6">
    <source>
        <dbReference type="ARBA" id="ARBA00023098"/>
    </source>
</evidence>
<gene>
    <name evidence="9" type="primary">fabH</name>
    <name evidence="12" type="ORF">ADL15_21550</name>
</gene>
<dbReference type="UniPathway" id="UPA00094"/>
<feature type="domain" description="Beta-ketoacyl-[acyl-carrier-protein] synthase III N-terminal" evidence="11">
    <location>
        <begin position="117"/>
        <end position="194"/>
    </location>
</feature>
<evidence type="ECO:0000313" key="12">
    <source>
        <dbReference type="EMBL" id="KUL31761.1"/>
    </source>
</evidence>
<evidence type="ECO:0000256" key="5">
    <source>
        <dbReference type="ARBA" id="ARBA00022832"/>
    </source>
</evidence>
<organism evidence="12 13">
    <name type="scientific">Actinoplanes awajinensis subsp. mycoplanecinus</name>
    <dbReference type="NCBI Taxonomy" id="135947"/>
    <lineage>
        <taxon>Bacteria</taxon>
        <taxon>Bacillati</taxon>
        <taxon>Actinomycetota</taxon>
        <taxon>Actinomycetes</taxon>
        <taxon>Micromonosporales</taxon>
        <taxon>Micromonosporaceae</taxon>
        <taxon>Actinoplanes</taxon>
    </lineage>
</organism>
<keyword evidence="13" id="KW-1185">Reference proteome</keyword>
<keyword evidence="3 9" id="KW-0444">Lipid biosynthesis</keyword>
<dbReference type="InterPro" id="IPR013747">
    <property type="entry name" value="ACP_syn_III_C"/>
</dbReference>
<comment type="subunit">
    <text evidence="9">Homodimer.</text>
</comment>
<name>A0A101JSQ2_9ACTN</name>
<keyword evidence="8 9" id="KW-0012">Acyltransferase</keyword>
<evidence type="ECO:0000256" key="8">
    <source>
        <dbReference type="ARBA" id="ARBA00023315"/>
    </source>
</evidence>
<evidence type="ECO:0000256" key="9">
    <source>
        <dbReference type="HAMAP-Rule" id="MF_01815"/>
    </source>
</evidence>
<keyword evidence="2 9" id="KW-0963">Cytoplasm</keyword>
<reference evidence="12 13" key="1">
    <citation type="submission" date="2015-10" db="EMBL/GenBank/DDBJ databases">
        <authorList>
            <person name="Gilbert D.G."/>
        </authorList>
    </citation>
    <scope>NUCLEOTIDE SEQUENCE [LARGE SCALE GENOMIC DNA]</scope>
    <source>
        <strain evidence="12 13">NRRL B-16712</strain>
    </source>
</reference>
<dbReference type="GO" id="GO:0006633">
    <property type="term" value="P:fatty acid biosynthetic process"/>
    <property type="evidence" value="ECO:0007669"/>
    <property type="project" value="UniProtKB-UniRule"/>
</dbReference>
<dbReference type="SUPFAM" id="SSF53901">
    <property type="entry name" value="Thiolase-like"/>
    <property type="match status" value="1"/>
</dbReference>
<dbReference type="OrthoDB" id="9815506at2"/>
<comment type="pathway">
    <text evidence="9">Lipid metabolism; fatty acid biosynthesis.</text>
</comment>
<dbReference type="InterPro" id="IPR004655">
    <property type="entry name" value="FabH"/>
</dbReference>
<keyword evidence="9" id="KW-0511">Multifunctional enzyme</keyword>